<feature type="transmembrane region" description="Helical" evidence="6">
    <location>
        <begin position="325"/>
        <end position="350"/>
    </location>
</feature>
<evidence type="ECO:0000256" key="4">
    <source>
        <dbReference type="ARBA" id="ARBA00022989"/>
    </source>
</evidence>
<dbReference type="PANTHER" id="PTHR30250:SF11">
    <property type="entry name" value="O-ANTIGEN TRANSPORTER-RELATED"/>
    <property type="match status" value="1"/>
</dbReference>
<dbReference type="GeneID" id="58718831"/>
<dbReference type="EMBL" id="JNFA01000031">
    <property type="protein sequence ID" value="KGL37527.1"/>
    <property type="molecule type" value="Genomic_DNA"/>
</dbReference>
<sequence length="479" mass="54452">MKAFVTRLMQFAVGSLGAALLNLLTIPVITFFISPEEYGKTSMFMLAQTLLICVIYLGYDQAFAREFYEYPNKKKLFSTAIVVPFLFSGVVIGLMCYFAKPISAFLFGSDMYYHAVYLIAASIPFLIFERFLFLYVRMQNKALEFSLFNIIVKFSILLCTVLFLLFFPHTFITVIYATIIGQVIGDTILMLRNVRILYMSPVKTDPDLYPRLAKFGLPIAAATVIYSMFVVIDKLFIRYFCDFEQLGLYTAAFKIASALLILQTTFSNFWVPTAYAWYKKQKPMHYFKLVSDSIMFLIAILFMGLLLFKGVIMLVLSPEYSQAQYIFPFLCFYPLMMTVSETTNLGIVFLKRSSLNILVSIIALIVSVGLNLLLVPTYGAIGASIATGSAYIAFFLARTYFSMRIWKGFSVKTHMMTTSLLVVAASLNSMIHTVWLISIINVAVLLCIIIIYIPLLRTLYRSYYAKRQQSISHEKGIEA</sequence>
<dbReference type="AlphaFoldDB" id="A0A099VXM7"/>
<evidence type="ECO:0000256" key="5">
    <source>
        <dbReference type="ARBA" id="ARBA00023136"/>
    </source>
</evidence>
<feature type="transmembrane region" description="Helical" evidence="6">
    <location>
        <begin position="173"/>
        <end position="191"/>
    </location>
</feature>
<feature type="transmembrane region" description="Helical" evidence="6">
    <location>
        <begin position="381"/>
        <end position="401"/>
    </location>
</feature>
<proteinExistence type="predicted"/>
<comment type="caution">
    <text evidence="7">The sequence shown here is derived from an EMBL/GenBank/DDBJ whole genome shotgun (WGS) entry which is preliminary data.</text>
</comment>
<feature type="transmembrane region" description="Helical" evidence="6">
    <location>
        <begin position="12"/>
        <end position="33"/>
    </location>
</feature>
<keyword evidence="4 6" id="KW-1133">Transmembrane helix</keyword>
<keyword evidence="8" id="KW-1185">Reference proteome</keyword>
<feature type="transmembrane region" description="Helical" evidence="6">
    <location>
        <begin position="147"/>
        <end position="167"/>
    </location>
</feature>
<feature type="transmembrane region" description="Helical" evidence="6">
    <location>
        <begin position="357"/>
        <end position="375"/>
    </location>
</feature>
<comment type="subcellular location">
    <subcellularLocation>
        <location evidence="1">Cell membrane</location>
        <topology evidence="1">Multi-pass membrane protein</topology>
    </subcellularLocation>
</comment>
<evidence type="ECO:0000256" key="6">
    <source>
        <dbReference type="SAM" id="Phobius"/>
    </source>
</evidence>
<evidence type="ECO:0000256" key="3">
    <source>
        <dbReference type="ARBA" id="ARBA00022692"/>
    </source>
</evidence>
<dbReference type="STRING" id="1552123.EP57_15980"/>
<feature type="transmembrane region" description="Helical" evidence="6">
    <location>
        <begin position="112"/>
        <end position="135"/>
    </location>
</feature>
<keyword evidence="3 6" id="KW-0812">Transmembrane</keyword>
<feature type="transmembrane region" description="Helical" evidence="6">
    <location>
        <begin position="45"/>
        <end position="64"/>
    </location>
</feature>
<keyword evidence="2" id="KW-1003">Cell membrane</keyword>
<dbReference type="InterPro" id="IPR002797">
    <property type="entry name" value="Polysacc_synth"/>
</dbReference>
<feature type="transmembrane region" description="Helical" evidence="6">
    <location>
        <begin position="413"/>
        <end position="431"/>
    </location>
</feature>
<feature type="transmembrane region" description="Helical" evidence="6">
    <location>
        <begin position="252"/>
        <end position="277"/>
    </location>
</feature>
<evidence type="ECO:0000256" key="1">
    <source>
        <dbReference type="ARBA" id="ARBA00004651"/>
    </source>
</evidence>
<evidence type="ECO:0000313" key="7">
    <source>
        <dbReference type="EMBL" id="KGL37527.1"/>
    </source>
</evidence>
<feature type="transmembrane region" description="Helical" evidence="6">
    <location>
        <begin position="437"/>
        <end position="460"/>
    </location>
</feature>
<accession>A0A099VXM7</accession>
<dbReference type="eggNOG" id="COG2244">
    <property type="taxonomic scope" value="Bacteria"/>
</dbReference>
<evidence type="ECO:0000256" key="2">
    <source>
        <dbReference type="ARBA" id="ARBA00022475"/>
    </source>
</evidence>
<protein>
    <submittedName>
        <fullName evidence="7">Polysaccharide biosynthesis protein</fullName>
    </submittedName>
</protein>
<gene>
    <name evidence="7" type="ORF">EP57_15980</name>
</gene>
<dbReference type="PANTHER" id="PTHR30250">
    <property type="entry name" value="PST FAMILY PREDICTED COLANIC ACID TRANSPORTER"/>
    <property type="match status" value="1"/>
</dbReference>
<feature type="transmembrane region" description="Helical" evidence="6">
    <location>
        <begin position="76"/>
        <end position="100"/>
    </location>
</feature>
<name>A0A099VXM7_9LIST</name>
<evidence type="ECO:0000313" key="8">
    <source>
        <dbReference type="Proteomes" id="UP000029844"/>
    </source>
</evidence>
<dbReference type="InterPro" id="IPR050833">
    <property type="entry name" value="Poly_Biosynth_Transport"/>
</dbReference>
<dbReference type="Proteomes" id="UP000029844">
    <property type="component" value="Unassembled WGS sequence"/>
</dbReference>
<dbReference type="OrthoDB" id="6017905at2"/>
<organism evidence="7 8">
    <name type="scientific">Listeria booriae</name>
    <dbReference type="NCBI Taxonomy" id="1552123"/>
    <lineage>
        <taxon>Bacteria</taxon>
        <taxon>Bacillati</taxon>
        <taxon>Bacillota</taxon>
        <taxon>Bacilli</taxon>
        <taxon>Bacillales</taxon>
        <taxon>Listeriaceae</taxon>
        <taxon>Listeria</taxon>
    </lineage>
</organism>
<feature type="transmembrane region" description="Helical" evidence="6">
    <location>
        <begin position="212"/>
        <end position="232"/>
    </location>
</feature>
<dbReference type="GO" id="GO:0005886">
    <property type="term" value="C:plasma membrane"/>
    <property type="evidence" value="ECO:0007669"/>
    <property type="project" value="UniProtKB-SubCell"/>
</dbReference>
<keyword evidence="5 6" id="KW-0472">Membrane</keyword>
<dbReference type="RefSeq" id="WP_036088231.1">
    <property type="nucleotide sequence ID" value="NZ_CBCSHQ010000009.1"/>
</dbReference>
<feature type="transmembrane region" description="Helical" evidence="6">
    <location>
        <begin position="289"/>
        <end position="313"/>
    </location>
</feature>
<reference evidence="7 8" key="1">
    <citation type="submission" date="2014-05" db="EMBL/GenBank/DDBJ databases">
        <title>Novel Listeriaceae from food processing environments.</title>
        <authorList>
            <person name="den Bakker H.C."/>
        </authorList>
    </citation>
    <scope>NUCLEOTIDE SEQUENCE [LARGE SCALE GENOMIC DNA]</scope>
    <source>
        <strain evidence="7 8">FSL A5-0281</strain>
    </source>
</reference>
<dbReference type="Pfam" id="PF01943">
    <property type="entry name" value="Polysacc_synt"/>
    <property type="match status" value="1"/>
</dbReference>